<dbReference type="PROSITE" id="PS00552">
    <property type="entry name" value="HTH_MERR_1"/>
    <property type="match status" value="1"/>
</dbReference>
<accession>A0A543AZ80</accession>
<dbReference type="GO" id="GO:0003700">
    <property type="term" value="F:DNA-binding transcription factor activity"/>
    <property type="evidence" value="ECO:0007669"/>
    <property type="project" value="InterPro"/>
</dbReference>
<sequence>MPQPAELSIGQVAEQVGLSVHTLRFYEREGILVRPVDRSSTGHRMYRESDVQWLRICVNLRSSGMPLPAIRRYVELVRQGQGNESERLALLREHRDRVKERMAELQACLDTIDFKVTYYESHVAQGTAHRLWTGDLPPE</sequence>
<dbReference type="OrthoDB" id="9802944at2"/>
<dbReference type="SUPFAM" id="SSF46955">
    <property type="entry name" value="Putative DNA-binding domain"/>
    <property type="match status" value="1"/>
</dbReference>
<dbReference type="PRINTS" id="PR00040">
    <property type="entry name" value="HTHMERR"/>
</dbReference>
<gene>
    <name evidence="3" type="ORF">FB566_3436</name>
</gene>
<dbReference type="AlphaFoldDB" id="A0A543AZ80"/>
<evidence type="ECO:0000256" key="1">
    <source>
        <dbReference type="ARBA" id="ARBA00023125"/>
    </source>
</evidence>
<organism evidence="3 4">
    <name type="scientific">Stackebrandtia endophytica</name>
    <dbReference type="NCBI Taxonomy" id="1496996"/>
    <lineage>
        <taxon>Bacteria</taxon>
        <taxon>Bacillati</taxon>
        <taxon>Actinomycetota</taxon>
        <taxon>Actinomycetes</taxon>
        <taxon>Glycomycetales</taxon>
        <taxon>Glycomycetaceae</taxon>
        <taxon>Stackebrandtia</taxon>
    </lineage>
</organism>
<dbReference type="Gene3D" id="1.10.1660.10">
    <property type="match status" value="1"/>
</dbReference>
<dbReference type="InParanoid" id="A0A543AZ80"/>
<dbReference type="PANTHER" id="PTHR30204">
    <property type="entry name" value="REDOX-CYCLING DRUG-SENSING TRANSCRIPTIONAL ACTIVATOR SOXR"/>
    <property type="match status" value="1"/>
</dbReference>
<keyword evidence="1 3" id="KW-0238">DNA-binding</keyword>
<keyword evidence="4" id="KW-1185">Reference proteome</keyword>
<dbReference type="InterPro" id="IPR000551">
    <property type="entry name" value="MerR-type_HTH_dom"/>
</dbReference>
<dbReference type="Proteomes" id="UP000317043">
    <property type="component" value="Unassembled WGS sequence"/>
</dbReference>
<reference evidence="3 4" key="1">
    <citation type="submission" date="2019-06" db="EMBL/GenBank/DDBJ databases">
        <title>Sequencing the genomes of 1000 actinobacteria strains.</title>
        <authorList>
            <person name="Klenk H.-P."/>
        </authorList>
    </citation>
    <scope>NUCLEOTIDE SEQUENCE [LARGE SCALE GENOMIC DNA]</scope>
    <source>
        <strain evidence="3 4">DSM 45928</strain>
    </source>
</reference>
<dbReference type="GO" id="GO:0003677">
    <property type="term" value="F:DNA binding"/>
    <property type="evidence" value="ECO:0007669"/>
    <property type="project" value="UniProtKB-KW"/>
</dbReference>
<dbReference type="SMART" id="SM00422">
    <property type="entry name" value="HTH_MERR"/>
    <property type="match status" value="1"/>
</dbReference>
<name>A0A543AZ80_9ACTN</name>
<dbReference type="InterPro" id="IPR047057">
    <property type="entry name" value="MerR_fam"/>
</dbReference>
<evidence type="ECO:0000313" key="3">
    <source>
        <dbReference type="EMBL" id="TQL77866.1"/>
    </source>
</evidence>
<dbReference type="PANTHER" id="PTHR30204:SF98">
    <property type="entry name" value="HTH-TYPE TRANSCRIPTIONAL REGULATOR ADHR"/>
    <property type="match status" value="1"/>
</dbReference>
<dbReference type="InterPro" id="IPR009061">
    <property type="entry name" value="DNA-bd_dom_put_sf"/>
</dbReference>
<evidence type="ECO:0000313" key="4">
    <source>
        <dbReference type="Proteomes" id="UP000317043"/>
    </source>
</evidence>
<proteinExistence type="predicted"/>
<dbReference type="CDD" id="cd01109">
    <property type="entry name" value="HTH_YyaN"/>
    <property type="match status" value="1"/>
</dbReference>
<dbReference type="Pfam" id="PF13411">
    <property type="entry name" value="MerR_1"/>
    <property type="match status" value="1"/>
</dbReference>
<comment type="caution">
    <text evidence="3">The sequence shown here is derived from an EMBL/GenBank/DDBJ whole genome shotgun (WGS) entry which is preliminary data.</text>
</comment>
<feature type="domain" description="HTH merR-type" evidence="2">
    <location>
        <begin position="6"/>
        <end position="76"/>
    </location>
</feature>
<dbReference type="PROSITE" id="PS50937">
    <property type="entry name" value="HTH_MERR_2"/>
    <property type="match status" value="1"/>
</dbReference>
<evidence type="ECO:0000259" key="2">
    <source>
        <dbReference type="PROSITE" id="PS50937"/>
    </source>
</evidence>
<dbReference type="EMBL" id="VFOW01000001">
    <property type="protein sequence ID" value="TQL77866.1"/>
    <property type="molecule type" value="Genomic_DNA"/>
</dbReference>
<protein>
    <submittedName>
        <fullName evidence="3">DNA-binding transcriptional MerR regulator</fullName>
    </submittedName>
</protein>
<dbReference type="RefSeq" id="WP_142041416.1">
    <property type="nucleotide sequence ID" value="NZ_JBHTGS010000001.1"/>
</dbReference>